<proteinExistence type="inferred from homology"/>
<evidence type="ECO:0000259" key="5">
    <source>
        <dbReference type="Pfam" id="PF06094"/>
    </source>
</evidence>
<dbReference type="VEuPathDB" id="FungiDB:P175DRAFT_0555508"/>
<dbReference type="InterPro" id="IPR045038">
    <property type="entry name" value="AIG2-like"/>
</dbReference>
<dbReference type="GO" id="GO:0016740">
    <property type="term" value="F:transferase activity"/>
    <property type="evidence" value="ECO:0007669"/>
    <property type="project" value="UniProtKB-KW"/>
</dbReference>
<dbReference type="Pfam" id="PF06094">
    <property type="entry name" value="GGACT"/>
    <property type="match status" value="1"/>
</dbReference>
<dbReference type="GeneID" id="63817522"/>
<keyword evidence="2" id="KW-0808">Transferase</keyword>
<evidence type="ECO:0000256" key="1">
    <source>
        <dbReference type="ARBA" id="ARBA00008861"/>
    </source>
</evidence>
<dbReference type="Pfam" id="PF24968">
    <property type="entry name" value="DUF7770"/>
    <property type="match status" value="1"/>
</dbReference>
<dbReference type="InterPro" id="IPR056672">
    <property type="entry name" value="DUF7770"/>
</dbReference>
<dbReference type="InterPro" id="IPR013024">
    <property type="entry name" value="GGCT-like"/>
</dbReference>
<evidence type="ECO:0000256" key="4">
    <source>
        <dbReference type="SAM" id="MobiDB-lite"/>
    </source>
</evidence>
<sequence length="392" mass="42911">MSDNQGDGGAAGSAPPPPPPPPLPEDPRSKVSPFVKKLRSAPPGHFFQPERLPSHQDLFSAPTGPYFFYGTLSNSAMLRDVLGLETEPQLRPATIIGFECKLWGQYPALLDAPGKVVHGTVYHVETKEHGERLASYETDNYRADPCRINYPDGNEPVDGFGHVFKFVGNVRDLSDGTFDLGTWLRRVKRVAEDSSDANLTSNESWATISSTFTRFTNHLSSLAIHFVPASRQTQILAMPVKRMLIVPHQQAAGTDHWCIYLSTSPISSVCVDCTPSYTVPSSVLQGGSKANIIISELPHETSPDAQTAFVLDVAPGLSVGQAIGEVTQNGRHKYEFDANGVGCRWWITDMINLFYQLQVVGNASQVAEAKAGLLKLWPDQTPHPLDQGAYYH</sequence>
<feature type="compositionally biased region" description="Gly residues" evidence="4">
    <location>
        <begin position="1"/>
        <end position="11"/>
    </location>
</feature>
<dbReference type="SUPFAM" id="SSF110857">
    <property type="entry name" value="Gamma-glutamyl cyclotransferase-like"/>
    <property type="match status" value="1"/>
</dbReference>
<comment type="caution">
    <text evidence="7">The sequence shown here is derived from an EMBL/GenBank/DDBJ whole genome shotgun (WGS) entry which is preliminary data.</text>
</comment>
<dbReference type="Gene3D" id="3.10.490.10">
    <property type="entry name" value="Gamma-glutamyl cyclotransferase-like"/>
    <property type="match status" value="1"/>
</dbReference>
<dbReference type="OrthoDB" id="3527137at2759"/>
<accession>A0A2T5M2T6</accession>
<evidence type="ECO:0000256" key="3">
    <source>
        <dbReference type="ARBA" id="ARBA00030602"/>
    </source>
</evidence>
<dbReference type="PANTHER" id="PTHR31544:SF4">
    <property type="entry name" value="GAMMA-GLUTAMYLCYCLOTRANSFERASE-RELATED"/>
    <property type="match status" value="1"/>
</dbReference>
<dbReference type="InterPro" id="IPR036568">
    <property type="entry name" value="GGCT-like_sf"/>
</dbReference>
<organism evidence="7 8">
    <name type="scientific">Aspergillus ochraceoroseus IBT 24754</name>
    <dbReference type="NCBI Taxonomy" id="1392256"/>
    <lineage>
        <taxon>Eukaryota</taxon>
        <taxon>Fungi</taxon>
        <taxon>Dikarya</taxon>
        <taxon>Ascomycota</taxon>
        <taxon>Pezizomycotina</taxon>
        <taxon>Eurotiomycetes</taxon>
        <taxon>Eurotiomycetidae</taxon>
        <taxon>Eurotiales</taxon>
        <taxon>Aspergillaceae</taxon>
        <taxon>Aspergillus</taxon>
        <taxon>Aspergillus subgen. Nidulantes</taxon>
    </lineage>
</organism>
<dbReference type="InterPro" id="IPR009288">
    <property type="entry name" value="AIG2-like_dom"/>
</dbReference>
<dbReference type="RefSeq" id="XP_040754236.1">
    <property type="nucleotide sequence ID" value="XM_040900638.1"/>
</dbReference>
<feature type="domain" description="Gamma-glutamylcyclotransferase AIG2-like" evidence="5">
    <location>
        <begin position="66"/>
        <end position="164"/>
    </location>
</feature>
<feature type="domain" description="DUF7770" evidence="6">
    <location>
        <begin position="254"/>
        <end position="391"/>
    </location>
</feature>
<name>A0A2T5M2T6_9EURO</name>
<dbReference type="EMBL" id="MSFN02000002">
    <property type="protein sequence ID" value="PTU22844.1"/>
    <property type="molecule type" value="Genomic_DNA"/>
</dbReference>
<evidence type="ECO:0000313" key="7">
    <source>
        <dbReference type="EMBL" id="PTU22844.1"/>
    </source>
</evidence>
<evidence type="ECO:0000256" key="2">
    <source>
        <dbReference type="ARBA" id="ARBA00022679"/>
    </source>
</evidence>
<reference evidence="7 8" key="1">
    <citation type="journal article" date="2018" name="Proc. Natl. Acad. Sci. U.S.A.">
        <title>Linking secondary metabolites to gene clusters through genome sequencing of six diverse Aspergillus species.</title>
        <authorList>
            <person name="Kaerboelling I."/>
            <person name="Vesth T.C."/>
            <person name="Frisvad J.C."/>
            <person name="Nybo J.L."/>
            <person name="Theobald S."/>
            <person name="Kuo A."/>
            <person name="Bowyer P."/>
            <person name="Matsuda Y."/>
            <person name="Mondo S."/>
            <person name="Lyhne E.K."/>
            <person name="Kogle M.E."/>
            <person name="Clum A."/>
            <person name="Lipzen A."/>
            <person name="Salamov A."/>
            <person name="Ngan C.Y."/>
            <person name="Daum C."/>
            <person name="Chiniquy J."/>
            <person name="Barry K."/>
            <person name="LaButti K."/>
            <person name="Haridas S."/>
            <person name="Simmons B.A."/>
            <person name="Magnuson J.K."/>
            <person name="Mortensen U.H."/>
            <person name="Larsen T.O."/>
            <person name="Grigoriev I.V."/>
            <person name="Baker S.E."/>
            <person name="Andersen M.R."/>
        </authorList>
    </citation>
    <scope>NUCLEOTIDE SEQUENCE [LARGE SCALE GENOMIC DNA]</scope>
    <source>
        <strain evidence="7 8">IBT 24754</strain>
    </source>
</reference>
<dbReference type="PANTHER" id="PTHR31544">
    <property type="entry name" value="AIG2-LIKE PROTEIN D"/>
    <property type="match status" value="1"/>
</dbReference>
<gene>
    <name evidence="7" type="ORF">P175DRAFT_0555508</name>
</gene>
<evidence type="ECO:0000313" key="8">
    <source>
        <dbReference type="Proteomes" id="UP000244073"/>
    </source>
</evidence>
<dbReference type="CDD" id="cd06661">
    <property type="entry name" value="GGCT_like"/>
    <property type="match status" value="1"/>
</dbReference>
<dbReference type="AlphaFoldDB" id="A0A2T5M2T6"/>
<protein>
    <recommendedName>
        <fullName evidence="3">Putative gamma-glutamylcyclotransferase</fullName>
    </recommendedName>
</protein>
<comment type="similarity">
    <text evidence="1">Belongs to the gamma-glutamylcyclotransferase family.</text>
</comment>
<feature type="compositionally biased region" description="Pro residues" evidence="4">
    <location>
        <begin position="14"/>
        <end position="24"/>
    </location>
</feature>
<evidence type="ECO:0000259" key="6">
    <source>
        <dbReference type="Pfam" id="PF24968"/>
    </source>
</evidence>
<dbReference type="Proteomes" id="UP000244073">
    <property type="component" value="Unassembled WGS sequence"/>
</dbReference>
<feature type="region of interest" description="Disordered" evidence="4">
    <location>
        <begin position="1"/>
        <end position="32"/>
    </location>
</feature>